<feature type="transmembrane region" description="Helical" evidence="1">
    <location>
        <begin position="192"/>
        <end position="210"/>
    </location>
</feature>
<dbReference type="InterPro" id="IPR000326">
    <property type="entry name" value="PAP2/HPO"/>
</dbReference>
<dbReference type="OrthoDB" id="10266771at2759"/>
<dbReference type="SUPFAM" id="SSF48317">
    <property type="entry name" value="Acid phosphatase/Vanadium-dependent haloperoxidase"/>
    <property type="match status" value="1"/>
</dbReference>
<name>A0A2B4SXH9_STYPI</name>
<dbReference type="Proteomes" id="UP000225706">
    <property type="component" value="Unassembled WGS sequence"/>
</dbReference>
<dbReference type="CDD" id="cd03391">
    <property type="entry name" value="PAP2_containing_2_like"/>
    <property type="match status" value="1"/>
</dbReference>
<evidence type="ECO:0000313" key="3">
    <source>
        <dbReference type="EMBL" id="PFX33803.1"/>
    </source>
</evidence>
<feature type="domain" description="Phosphatidic acid phosphatase type 2/haloperoxidase" evidence="2">
    <location>
        <begin position="123"/>
        <end position="233"/>
    </location>
</feature>
<keyword evidence="1" id="KW-0472">Membrane</keyword>
<gene>
    <name evidence="3" type="primary">PPAPDC3</name>
    <name evidence="3" type="ORF">AWC38_SpisGene1233</name>
</gene>
<dbReference type="SMART" id="SM00014">
    <property type="entry name" value="acidPPc"/>
    <property type="match status" value="1"/>
</dbReference>
<feature type="transmembrane region" description="Helical" evidence="1">
    <location>
        <begin position="127"/>
        <end position="145"/>
    </location>
</feature>
<dbReference type="PANTHER" id="PTHR14969">
    <property type="entry name" value="SPHINGOSINE-1-PHOSPHATE PHOSPHOHYDROLASE"/>
    <property type="match status" value="1"/>
</dbReference>
<dbReference type="STRING" id="50429.A0A2B4SXH9"/>
<dbReference type="Pfam" id="PF01569">
    <property type="entry name" value="PAP2"/>
    <property type="match status" value="1"/>
</dbReference>
<dbReference type="GO" id="GO:0042392">
    <property type="term" value="F:sphingosine-1-phosphate phosphatase activity"/>
    <property type="evidence" value="ECO:0007669"/>
    <property type="project" value="TreeGrafter"/>
</dbReference>
<feature type="transmembrane region" description="Helical" evidence="1">
    <location>
        <begin position="217"/>
        <end position="238"/>
    </location>
</feature>
<evidence type="ECO:0000256" key="1">
    <source>
        <dbReference type="SAM" id="Phobius"/>
    </source>
</evidence>
<keyword evidence="1" id="KW-1133">Transmembrane helix</keyword>
<evidence type="ECO:0000313" key="4">
    <source>
        <dbReference type="Proteomes" id="UP000225706"/>
    </source>
</evidence>
<dbReference type="Gene3D" id="1.20.144.10">
    <property type="entry name" value="Phosphatidic acid phosphatase type 2/haloperoxidase"/>
    <property type="match status" value="1"/>
</dbReference>
<reference evidence="4" key="1">
    <citation type="journal article" date="2017" name="bioRxiv">
        <title>Comparative analysis of the genomes of Stylophora pistillata and Acropora digitifera provides evidence for extensive differences between species of corals.</title>
        <authorList>
            <person name="Voolstra C.R."/>
            <person name="Li Y."/>
            <person name="Liew Y.J."/>
            <person name="Baumgarten S."/>
            <person name="Zoccola D."/>
            <person name="Flot J.-F."/>
            <person name="Tambutte S."/>
            <person name="Allemand D."/>
            <person name="Aranda M."/>
        </authorList>
    </citation>
    <scope>NUCLEOTIDE SEQUENCE [LARGE SCALE GENOMIC DNA]</scope>
</reference>
<dbReference type="AlphaFoldDB" id="A0A2B4SXH9"/>
<protein>
    <submittedName>
        <fullName evidence="3">Putative lipid phosphate phosphatase PPAPDC3</fullName>
    </submittedName>
</protein>
<keyword evidence="4" id="KW-1185">Reference proteome</keyword>
<organism evidence="3 4">
    <name type="scientific">Stylophora pistillata</name>
    <name type="common">Smooth cauliflower coral</name>
    <dbReference type="NCBI Taxonomy" id="50429"/>
    <lineage>
        <taxon>Eukaryota</taxon>
        <taxon>Metazoa</taxon>
        <taxon>Cnidaria</taxon>
        <taxon>Anthozoa</taxon>
        <taxon>Hexacorallia</taxon>
        <taxon>Scleractinia</taxon>
        <taxon>Astrocoeniina</taxon>
        <taxon>Pocilloporidae</taxon>
        <taxon>Stylophora</taxon>
    </lineage>
</organism>
<accession>A0A2B4SXH9</accession>
<dbReference type="PANTHER" id="PTHR14969:SF13">
    <property type="entry name" value="AT30094P"/>
    <property type="match status" value="1"/>
</dbReference>
<dbReference type="EMBL" id="LSMT01000008">
    <property type="protein sequence ID" value="PFX33803.1"/>
    <property type="molecule type" value="Genomic_DNA"/>
</dbReference>
<comment type="caution">
    <text evidence="3">The sequence shown here is derived from an EMBL/GenBank/DDBJ whole genome shotgun (WGS) entry which is preliminary data.</text>
</comment>
<feature type="transmembrane region" description="Helical" evidence="1">
    <location>
        <begin position="94"/>
        <end position="115"/>
    </location>
</feature>
<evidence type="ECO:0000259" key="2">
    <source>
        <dbReference type="SMART" id="SM00014"/>
    </source>
</evidence>
<proteinExistence type="predicted"/>
<keyword evidence="1" id="KW-0812">Transmembrane</keyword>
<dbReference type="InterPro" id="IPR036938">
    <property type="entry name" value="PAP2/HPO_sf"/>
</dbReference>
<sequence>MVHVIEDAVHQPILKNRGRKKTMESNNVHQTKNNLVECKSKEKREVPPKESYRRELSTSQLSLIENLYNYDITLSRNLSICADKESGRGRSLMILLEISGHGVPWIVGTVFSVIFFSGVKQEFACNLLLALMFDLVIVGGLKVIVRRKRPVYNHEDMFATVSVDNYSFPSGHSTRAAMVAGLFAMFMENGVWRILIGCWGLCVSVSRIILGRHHVSDVFCGVLIGLLQCWTICTIWLASKTCQELLTLIPYFYELRKQVHVLFQN</sequence>